<evidence type="ECO:0000313" key="4">
    <source>
        <dbReference type="EMBL" id="CAD8756364.1"/>
    </source>
</evidence>
<feature type="region of interest" description="Disordered" evidence="1">
    <location>
        <begin position="437"/>
        <end position="583"/>
    </location>
</feature>
<feature type="chain" id="PRO_5030688563" description="Guanylate cyclase domain-containing protein" evidence="2">
    <location>
        <begin position="17"/>
        <end position="656"/>
    </location>
</feature>
<feature type="compositionally biased region" description="Low complexity" evidence="1">
    <location>
        <begin position="450"/>
        <end position="459"/>
    </location>
</feature>
<dbReference type="GO" id="GO:0019934">
    <property type="term" value="P:cGMP-mediated signaling"/>
    <property type="evidence" value="ECO:0007669"/>
    <property type="project" value="TreeGrafter"/>
</dbReference>
<feature type="region of interest" description="Disordered" evidence="1">
    <location>
        <begin position="595"/>
        <end position="656"/>
    </location>
</feature>
<proteinExistence type="predicted"/>
<organism evidence="4">
    <name type="scientific">Hemiselmis andersenii</name>
    <name type="common">Cryptophyte alga</name>
    <dbReference type="NCBI Taxonomy" id="464988"/>
    <lineage>
        <taxon>Eukaryota</taxon>
        <taxon>Cryptophyceae</taxon>
        <taxon>Cryptomonadales</taxon>
        <taxon>Hemiselmidaceae</taxon>
        <taxon>Hemiselmis</taxon>
    </lineage>
</organism>
<reference evidence="4" key="1">
    <citation type="submission" date="2021-01" db="EMBL/GenBank/DDBJ databases">
        <authorList>
            <person name="Corre E."/>
            <person name="Pelletier E."/>
            <person name="Niang G."/>
            <person name="Scheremetjew M."/>
            <person name="Finn R."/>
            <person name="Kale V."/>
            <person name="Holt S."/>
            <person name="Cochrane G."/>
            <person name="Meng A."/>
            <person name="Brown T."/>
            <person name="Cohen L."/>
        </authorList>
    </citation>
    <scope>NUCLEOTIDE SEQUENCE</scope>
    <source>
        <strain evidence="4">CCMP441</strain>
    </source>
</reference>
<evidence type="ECO:0000256" key="2">
    <source>
        <dbReference type="SAM" id="SignalP"/>
    </source>
</evidence>
<dbReference type="SMART" id="SM00044">
    <property type="entry name" value="CYCc"/>
    <property type="match status" value="1"/>
</dbReference>
<name>A0A7S0U9N4_HEMAN</name>
<feature type="domain" description="Guanylate cyclase" evidence="3">
    <location>
        <begin position="76"/>
        <end position="204"/>
    </location>
</feature>
<feature type="compositionally biased region" description="Polar residues" evidence="1">
    <location>
        <begin position="251"/>
        <end position="272"/>
    </location>
</feature>
<evidence type="ECO:0000256" key="1">
    <source>
        <dbReference type="SAM" id="MobiDB-lite"/>
    </source>
</evidence>
<feature type="signal peptide" evidence="2">
    <location>
        <begin position="1"/>
        <end position="16"/>
    </location>
</feature>
<dbReference type="GO" id="GO:0070482">
    <property type="term" value="P:response to oxygen levels"/>
    <property type="evidence" value="ECO:0007669"/>
    <property type="project" value="TreeGrafter"/>
</dbReference>
<dbReference type="CDD" id="cd07302">
    <property type="entry name" value="CHD"/>
    <property type="match status" value="1"/>
</dbReference>
<feature type="compositionally biased region" description="Basic and acidic residues" evidence="1">
    <location>
        <begin position="569"/>
        <end position="579"/>
    </location>
</feature>
<feature type="compositionally biased region" description="Basic and acidic residues" evidence="1">
    <location>
        <begin position="462"/>
        <end position="474"/>
    </location>
</feature>
<gene>
    <name evidence="4" type="ORF">HAND1043_LOCUS22873</name>
</gene>
<accession>A0A7S0U9N4</accession>
<dbReference type="PANTHER" id="PTHR45655">
    <property type="entry name" value="GUANYLATE CYCLASE SOLUBLE SUBUNIT BETA-2"/>
    <property type="match status" value="1"/>
</dbReference>
<feature type="compositionally biased region" description="Basic and acidic residues" evidence="1">
    <location>
        <begin position="488"/>
        <end position="513"/>
    </location>
</feature>
<feature type="region of interest" description="Disordered" evidence="1">
    <location>
        <begin position="246"/>
        <end position="296"/>
    </location>
</feature>
<dbReference type="SUPFAM" id="SSF55073">
    <property type="entry name" value="Nucleotide cyclase"/>
    <property type="match status" value="1"/>
</dbReference>
<dbReference type="GO" id="GO:0004383">
    <property type="term" value="F:guanylate cyclase activity"/>
    <property type="evidence" value="ECO:0007669"/>
    <property type="project" value="TreeGrafter"/>
</dbReference>
<feature type="compositionally biased region" description="Basic and acidic residues" evidence="1">
    <location>
        <begin position="274"/>
        <end position="296"/>
    </location>
</feature>
<dbReference type="PROSITE" id="PS50125">
    <property type="entry name" value="GUANYLATE_CYCLASE_2"/>
    <property type="match status" value="1"/>
</dbReference>
<dbReference type="InterPro" id="IPR029787">
    <property type="entry name" value="Nucleotide_cyclase"/>
</dbReference>
<keyword evidence="2" id="KW-0732">Signal</keyword>
<dbReference type="AlphaFoldDB" id="A0A7S0U9N4"/>
<dbReference type="GO" id="GO:0008074">
    <property type="term" value="C:guanylate cyclase complex, soluble"/>
    <property type="evidence" value="ECO:0007669"/>
    <property type="project" value="TreeGrafter"/>
</dbReference>
<dbReference type="PANTHER" id="PTHR45655:SF13">
    <property type="entry name" value="SOLUBLE GUANYLATE CYCLASE GCY-32-RELATED"/>
    <property type="match status" value="1"/>
</dbReference>
<dbReference type="Gene3D" id="3.30.70.1230">
    <property type="entry name" value="Nucleotide cyclase"/>
    <property type="match status" value="1"/>
</dbReference>
<dbReference type="Pfam" id="PF00211">
    <property type="entry name" value="Guanylate_cyc"/>
    <property type="match status" value="1"/>
</dbReference>
<sequence length="656" mass="70683">MVLGVLALVVWHRVSGEYTRRKLWASRQHAVEWRANMSRILCDMLPRQYSQALVMGIIKSKTTKAVASAAITQPACVLFSDLVGFTALSEKLAAKDLVDIMHHIWSCFDALVQKYGMHKIDTVGDAFIVIALVKDDSLETVANEMLTLAKWMVVTLADVSTVAGQPLGIRIGIDTGPIVTGIIGTLQRRFHAHGQVVSNAQRLEGLCPHGGVLVSQAIAEQCKADFPHLDRSLNHYDVGGRKVSLARSKSGKQTNKNSQANARTLTRAQSKANAMDKKASFANEKKGTSIDHLSNDKRNSSLSALVGTTDASLNGSSDNESRRSSASVRARFSKVKNAIGAVAFMRTESGTPHPEEDALETLFRAENPENSNSRRRRGDPEDDDEREKDLLRLAAKREFDSSAKDLLQKVNNAGTEKKMTGAMRISLVPVSVDLKDAPAGQSPKTGGSTPMAAPKAPMVKKARNEVDPEKEAKSVSETTVQAEVVQEAVKEAEIGEETKEDRKMEVNSEEGVKEQTVSSEVLQEPVLAQKGPDESMLERLETAETTEFGDLNIKDIEATEAQDAQTSDVAEKAGAENELGRLSSTEVLLAELKDANGAGGDVAETTEEGETQVEDAAGASGMEEGEAPVEGAEDDASKGVKEPSVVGDDIKVDDIQ</sequence>
<evidence type="ECO:0000259" key="3">
    <source>
        <dbReference type="PROSITE" id="PS50125"/>
    </source>
</evidence>
<feature type="compositionally biased region" description="Basic and acidic residues" evidence="1">
    <location>
        <begin position="531"/>
        <end position="542"/>
    </location>
</feature>
<protein>
    <recommendedName>
        <fullName evidence="3">Guanylate cyclase domain-containing protein</fullName>
    </recommendedName>
</protein>
<feature type="region of interest" description="Disordered" evidence="1">
    <location>
        <begin position="362"/>
        <end position="386"/>
    </location>
</feature>
<dbReference type="EMBL" id="HBFK01037763">
    <property type="protein sequence ID" value="CAD8756364.1"/>
    <property type="molecule type" value="Transcribed_RNA"/>
</dbReference>
<feature type="compositionally biased region" description="Acidic residues" evidence="1">
    <location>
        <begin position="604"/>
        <end position="613"/>
    </location>
</feature>
<dbReference type="InterPro" id="IPR001054">
    <property type="entry name" value="A/G_cyclase"/>
</dbReference>
<feature type="compositionally biased region" description="Acidic residues" evidence="1">
    <location>
        <begin position="623"/>
        <end position="634"/>
    </location>
</feature>
<feature type="compositionally biased region" description="Low complexity" evidence="1">
    <location>
        <begin position="475"/>
        <end position="487"/>
    </location>
</feature>
<feature type="region of interest" description="Disordered" evidence="1">
    <location>
        <begin position="308"/>
        <end position="329"/>
    </location>
</feature>